<keyword evidence="2" id="KW-1185">Reference proteome</keyword>
<dbReference type="AlphaFoldDB" id="A0A8S3Y2M7"/>
<evidence type="ECO:0000313" key="1">
    <source>
        <dbReference type="EMBL" id="CAG5043812.1"/>
    </source>
</evidence>
<proteinExistence type="predicted"/>
<dbReference type="OrthoDB" id="8191541at2759"/>
<reference evidence="1" key="1">
    <citation type="submission" date="2021-04" db="EMBL/GenBank/DDBJ databases">
        <authorList>
            <person name="Tunstrom K."/>
        </authorList>
    </citation>
    <scope>NUCLEOTIDE SEQUENCE</scope>
</reference>
<name>A0A8S3Y2M7_PARAO</name>
<sequence>MSDEEETRDEDCSDVDFVFTDNSVPTGDCESDDCLGITSSEEIDEDHSTGENRLVSSQRVRVPVTKDDNFSSDYKIPLSQLQTRIQSYFGKNLFRWSSVPSAIRTSTQQYNIVSQAPGLKPQYRDVFNKSITPLDLWSLLFTNEMLDKIVLHTNRTIRQLQQTYKNKDAFKI</sequence>
<dbReference type="Proteomes" id="UP000691718">
    <property type="component" value="Unassembled WGS sequence"/>
</dbReference>
<organism evidence="1 2">
    <name type="scientific">Parnassius apollo</name>
    <name type="common">Apollo butterfly</name>
    <name type="synonym">Papilio apollo</name>
    <dbReference type="NCBI Taxonomy" id="110799"/>
    <lineage>
        <taxon>Eukaryota</taxon>
        <taxon>Metazoa</taxon>
        <taxon>Ecdysozoa</taxon>
        <taxon>Arthropoda</taxon>
        <taxon>Hexapoda</taxon>
        <taxon>Insecta</taxon>
        <taxon>Pterygota</taxon>
        <taxon>Neoptera</taxon>
        <taxon>Endopterygota</taxon>
        <taxon>Lepidoptera</taxon>
        <taxon>Glossata</taxon>
        <taxon>Ditrysia</taxon>
        <taxon>Papilionoidea</taxon>
        <taxon>Papilionidae</taxon>
        <taxon>Parnassiinae</taxon>
        <taxon>Parnassini</taxon>
        <taxon>Parnassius</taxon>
        <taxon>Parnassius</taxon>
    </lineage>
</organism>
<accession>A0A8S3Y2M7</accession>
<gene>
    <name evidence="1" type="ORF">PAPOLLO_LOCUS22824</name>
</gene>
<protein>
    <submittedName>
        <fullName evidence="1">(apollo) hypothetical protein</fullName>
    </submittedName>
</protein>
<comment type="caution">
    <text evidence="1">The sequence shown here is derived from an EMBL/GenBank/DDBJ whole genome shotgun (WGS) entry which is preliminary data.</text>
</comment>
<evidence type="ECO:0000313" key="2">
    <source>
        <dbReference type="Proteomes" id="UP000691718"/>
    </source>
</evidence>
<dbReference type="EMBL" id="CAJQZP010001405">
    <property type="protein sequence ID" value="CAG5043812.1"/>
    <property type="molecule type" value="Genomic_DNA"/>
</dbReference>